<dbReference type="EMBL" id="HF545617">
    <property type="protein sequence ID" value="CCO06219.1"/>
    <property type="molecule type" value="Genomic_DNA"/>
</dbReference>
<protein>
    <submittedName>
        <fullName evidence="2">Uncharacterized protein</fullName>
    </submittedName>
</protein>
<evidence type="ECO:0000313" key="2">
    <source>
        <dbReference type="EMBL" id="CCO06219.1"/>
    </source>
</evidence>
<name>A0ABM9QJJ4_9FIRM</name>
<reference evidence="2 3" key="1">
    <citation type="journal article" date="2014" name="Int. J. Syst. Evol. Microbiol.">
        <title>Complete genome of a new Firmicutes species belonging to the dominant human colonic microbiota ('Ruminococcus bicirculans') reveals two chromosomes and a selective capacity to utilize plant glucans.</title>
        <authorList>
            <consortium name="NISC Comparative Sequencing Program"/>
            <person name="Wegmann U."/>
            <person name="Louis P."/>
            <person name="Goesmann A."/>
            <person name="Henrissat B."/>
            <person name="Duncan S.H."/>
            <person name="Flint H.J."/>
        </authorList>
    </citation>
    <scope>NUCLEOTIDE SEQUENCE [LARGE SCALE GENOMIC DNA]</scope>
    <source>
        <strain evidence="2 3">80/3</strain>
    </source>
</reference>
<proteinExistence type="predicted"/>
<evidence type="ECO:0000313" key="3">
    <source>
        <dbReference type="Proteomes" id="UP000027600"/>
    </source>
</evidence>
<feature type="compositionally biased region" description="Polar residues" evidence="1">
    <location>
        <begin position="21"/>
        <end position="31"/>
    </location>
</feature>
<feature type="region of interest" description="Disordered" evidence="1">
    <location>
        <begin position="18"/>
        <end position="52"/>
    </location>
</feature>
<evidence type="ECO:0000256" key="1">
    <source>
        <dbReference type="SAM" id="MobiDB-lite"/>
    </source>
</evidence>
<organism evidence="2 3">
    <name type="scientific">Ruminococcus bicirculans</name>
    <name type="common">ex Wegman et al. 2014</name>
    <dbReference type="NCBI Taxonomy" id="1160721"/>
    <lineage>
        <taxon>Bacteria</taxon>
        <taxon>Bacillati</taxon>
        <taxon>Bacillota</taxon>
        <taxon>Clostridia</taxon>
        <taxon>Eubacteriales</taxon>
        <taxon>Oscillospiraceae</taxon>
        <taxon>Ruminococcus</taxon>
    </lineage>
</organism>
<gene>
    <name evidence="2" type="ORF">RBI_II00462</name>
</gene>
<feature type="compositionally biased region" description="Basic and acidic residues" evidence="1">
    <location>
        <begin position="39"/>
        <end position="52"/>
    </location>
</feature>
<accession>A0ABM9QJJ4</accession>
<sequence length="52" mass="5650">MGSSLRFDQNKKVTLFGFSKHNPTCLGNTKTPPAALSSDNKKAMTDNARHGE</sequence>
<dbReference type="Proteomes" id="UP000027600">
    <property type="component" value="Chromosome II"/>
</dbReference>
<keyword evidence="3" id="KW-1185">Reference proteome</keyword>